<dbReference type="PANTHER" id="PTHR37017">
    <property type="entry name" value="AB HYDROLASE-1 DOMAIN-CONTAINING PROTEIN-RELATED"/>
    <property type="match status" value="1"/>
</dbReference>
<dbReference type="InterPro" id="IPR052897">
    <property type="entry name" value="Sec-Metab_Biosynth_Hydrolase"/>
</dbReference>
<protein>
    <submittedName>
        <fullName evidence="2">Alpha/beta hydrolase</fullName>
    </submittedName>
</protein>
<dbReference type="EMBL" id="JRZE01000005">
    <property type="protein sequence ID" value="KHF43798.1"/>
    <property type="molecule type" value="Genomic_DNA"/>
</dbReference>
<dbReference type="SUPFAM" id="SSF53474">
    <property type="entry name" value="alpha/beta-Hydrolases"/>
    <property type="match status" value="1"/>
</dbReference>
<dbReference type="InterPro" id="IPR000073">
    <property type="entry name" value="AB_hydrolase_1"/>
</dbReference>
<accession>A0A837DAA6</accession>
<dbReference type="InterPro" id="IPR029058">
    <property type="entry name" value="AB_hydrolase_fold"/>
</dbReference>
<name>A0A837DAA6_9PSEU</name>
<sequence length="231" mass="25664">MMTHSRPMFVLLPGAGSTPWYWHRVDRELRALGHAVTAVRLPCEERSAGLAEYADTVVSAVGERREVVVSHSFGAFTAPLVCARLSVRALVLVAPMIPASGESAAQWWERTGQPEAQRDFALREGRDPDAEPSLDELFLHDLPPELAEAALRYGECEQASTPFEQPWPLAAWPDVPTHVVAFRHDRLFPVEFQRRIARERLSVTPDELDGGHLAILGNPGELARRLASYVT</sequence>
<dbReference type="GO" id="GO:0016787">
    <property type="term" value="F:hydrolase activity"/>
    <property type="evidence" value="ECO:0007669"/>
    <property type="project" value="UniProtKB-KW"/>
</dbReference>
<proteinExistence type="predicted"/>
<evidence type="ECO:0000313" key="3">
    <source>
        <dbReference type="Proteomes" id="UP000030848"/>
    </source>
</evidence>
<evidence type="ECO:0000259" key="1">
    <source>
        <dbReference type="Pfam" id="PF12697"/>
    </source>
</evidence>
<dbReference type="Gene3D" id="3.40.50.1820">
    <property type="entry name" value="alpha/beta hydrolase"/>
    <property type="match status" value="1"/>
</dbReference>
<dbReference type="Pfam" id="PF12697">
    <property type="entry name" value="Abhydrolase_6"/>
    <property type="match status" value="1"/>
</dbReference>
<comment type="caution">
    <text evidence="2">The sequence shown here is derived from an EMBL/GenBank/DDBJ whole genome shotgun (WGS) entry which is preliminary data.</text>
</comment>
<keyword evidence="2" id="KW-0378">Hydrolase</keyword>
<reference evidence="2 3" key="1">
    <citation type="submission" date="2014-10" db="EMBL/GenBank/DDBJ databases">
        <title>Genome sequence of Micropolyspora internatus JCM3315.</title>
        <authorList>
            <person name="Shin S.-K."/>
            <person name="Yi H."/>
        </authorList>
    </citation>
    <scope>NUCLEOTIDE SEQUENCE [LARGE SCALE GENOMIC DNA]</scope>
    <source>
        <strain evidence="2 3">JCM 3315</strain>
    </source>
</reference>
<dbReference type="PANTHER" id="PTHR37017:SF11">
    <property type="entry name" value="ESTERASE_LIPASE_THIOESTERASE DOMAIN-CONTAINING PROTEIN"/>
    <property type="match status" value="1"/>
</dbReference>
<dbReference type="Proteomes" id="UP000030848">
    <property type="component" value="Unassembled WGS sequence"/>
</dbReference>
<dbReference type="AlphaFoldDB" id="A0A837DAA6"/>
<organism evidence="2 3">
    <name type="scientific">Saccharomonospora viridis</name>
    <dbReference type="NCBI Taxonomy" id="1852"/>
    <lineage>
        <taxon>Bacteria</taxon>
        <taxon>Bacillati</taxon>
        <taxon>Actinomycetota</taxon>
        <taxon>Actinomycetes</taxon>
        <taxon>Pseudonocardiales</taxon>
        <taxon>Pseudonocardiaceae</taxon>
        <taxon>Saccharomonospora</taxon>
    </lineage>
</organism>
<feature type="domain" description="AB hydrolase-1" evidence="1">
    <location>
        <begin position="9"/>
        <end position="224"/>
    </location>
</feature>
<evidence type="ECO:0000313" key="2">
    <source>
        <dbReference type="EMBL" id="KHF43798.1"/>
    </source>
</evidence>
<gene>
    <name evidence="2" type="ORF">MINT15_25230</name>
</gene>